<keyword evidence="12" id="KW-1185">Reference proteome</keyword>
<dbReference type="GO" id="GO:0012505">
    <property type="term" value="C:endomembrane system"/>
    <property type="evidence" value="ECO:0007669"/>
    <property type="project" value="UniProtKB-SubCell"/>
</dbReference>
<dbReference type="InterPro" id="IPR013210">
    <property type="entry name" value="LRR_N_plant-typ"/>
</dbReference>
<dbReference type="SUPFAM" id="SSF52058">
    <property type="entry name" value="L domain-like"/>
    <property type="match status" value="1"/>
</dbReference>
<sequence length="646" mass="72536">MIKNMNLSAPFWHVVVWFLFFNLSLCCYSLNEEGITLLKLKKRITSDPFDALSNWVDDEASLDPCHWFGVECSDREVVVLNLKDLCLEGSLAPELMNLVHIKSIILRNNSFHGTIPEEIVGLKELEILDLGYNNFSGHLDANFGHNILSLAILLLDNNEHLAGFSPKINELKMLSEFQVDENQLINAANKPSCSERSIKWRARENEGPRRMLEYRELHRRPFHYHRNHTSPLYRPSSSLPPSVTEVPLVPSPDSPNQNASDSPNQNASDSPDQNASDSPPQSVLSKKNQVPIFAGVIIGSAVFLVISTIGIYLCKTNKVSIVKPWTTGISGQLQKALVTGVPKLKRIDLEVACEDFSNVIGKSPIGTLYKGTLSSGVEIAVASVSLTLSKTWTKNLEAQFKNKIDTLSKVNHRNFVNLIGYCEEEEPFTRMLVFEYAPNGTLFEHLHVKEAERLNWGPRLRIATGMAYCLQYMHGLDPPVALTNLSSSTVHLTDDHAAKISDLSFSRETDSSEKKPDGRKDIDIDMMQSTSPASNVYSFGVLLFEIVTGRIPYSLDNSSAENWAAHYLKWDKPMKEMVDATLASYQENQVEQVAELIKDCVDPDSEKRPRMNEVSERLREITKMSSEFVVPKLSPLWWAELEISSA</sequence>
<dbReference type="Gene3D" id="1.10.510.10">
    <property type="entry name" value="Transferase(Phosphotransferase) domain 1"/>
    <property type="match status" value="1"/>
</dbReference>
<dbReference type="FunFam" id="3.30.200.20:FF:000489">
    <property type="entry name" value="Inactive receptor-like serine/threonine-protein kinase"/>
    <property type="match status" value="1"/>
</dbReference>
<feature type="region of interest" description="Disordered" evidence="8">
    <location>
        <begin position="226"/>
        <end position="284"/>
    </location>
</feature>
<dbReference type="Gene3D" id="3.80.10.10">
    <property type="entry name" value="Ribonuclease Inhibitor"/>
    <property type="match status" value="1"/>
</dbReference>
<evidence type="ECO:0000256" key="2">
    <source>
        <dbReference type="ARBA" id="ARBA00022692"/>
    </source>
</evidence>
<dbReference type="Pfam" id="PF07714">
    <property type="entry name" value="PK_Tyr_Ser-Thr"/>
    <property type="match status" value="1"/>
</dbReference>
<evidence type="ECO:0000256" key="1">
    <source>
        <dbReference type="ARBA" id="ARBA00022614"/>
    </source>
</evidence>
<protein>
    <recommendedName>
        <fullName evidence="10">Protein kinase domain-containing protein</fullName>
    </recommendedName>
</protein>
<proteinExistence type="predicted"/>
<dbReference type="GO" id="GO:0004672">
    <property type="term" value="F:protein kinase activity"/>
    <property type="evidence" value="ECO:0007669"/>
    <property type="project" value="InterPro"/>
</dbReference>
<feature type="transmembrane region" description="Helical" evidence="9">
    <location>
        <begin position="12"/>
        <end position="31"/>
    </location>
</feature>
<evidence type="ECO:0000256" key="6">
    <source>
        <dbReference type="ARBA" id="ARBA00023136"/>
    </source>
</evidence>
<accession>A0AAV0YKJ4</accession>
<keyword evidence="3" id="KW-0732">Signal</keyword>
<comment type="subcellular location">
    <subcellularLocation>
        <location evidence="7">Endomembrane system</location>
        <topology evidence="7">Single-pass type I membrane protein</topology>
    </subcellularLocation>
</comment>
<keyword evidence="2 9" id="KW-0812">Transmembrane</keyword>
<keyword evidence="5 9" id="KW-1133">Transmembrane helix</keyword>
<evidence type="ECO:0000256" key="8">
    <source>
        <dbReference type="SAM" id="MobiDB-lite"/>
    </source>
</evidence>
<feature type="compositionally biased region" description="Low complexity" evidence="8">
    <location>
        <begin position="230"/>
        <end position="242"/>
    </location>
</feature>
<feature type="domain" description="Protein kinase" evidence="10">
    <location>
        <begin position="354"/>
        <end position="629"/>
    </location>
</feature>
<dbReference type="InterPro" id="IPR001245">
    <property type="entry name" value="Ser-Thr/Tyr_kinase_cat_dom"/>
</dbReference>
<evidence type="ECO:0000313" key="11">
    <source>
        <dbReference type="EMBL" id="CAI8586334.1"/>
    </source>
</evidence>
<gene>
    <name evidence="11" type="ORF">VFH_I249400</name>
</gene>
<dbReference type="Proteomes" id="UP001157006">
    <property type="component" value="Chromosome 1L"/>
</dbReference>
<dbReference type="EMBL" id="OX451736">
    <property type="protein sequence ID" value="CAI8586334.1"/>
    <property type="molecule type" value="Genomic_DNA"/>
</dbReference>
<dbReference type="InterPro" id="IPR032675">
    <property type="entry name" value="LRR_dom_sf"/>
</dbReference>
<evidence type="ECO:0000256" key="7">
    <source>
        <dbReference type="ARBA" id="ARBA00046288"/>
    </source>
</evidence>
<evidence type="ECO:0000259" key="10">
    <source>
        <dbReference type="PROSITE" id="PS50011"/>
    </source>
</evidence>
<dbReference type="PANTHER" id="PTHR46084:SF4">
    <property type="entry name" value="PROTEIN KINASE DOMAIN-CONTAINING PROTEIN"/>
    <property type="match status" value="1"/>
</dbReference>
<keyword evidence="1" id="KW-0433">Leucine-rich repeat</keyword>
<dbReference type="FunFam" id="3.80.10.10:FF:000129">
    <property type="entry name" value="Leucine-rich repeat receptor-like kinase"/>
    <property type="match status" value="1"/>
</dbReference>
<evidence type="ECO:0000256" key="4">
    <source>
        <dbReference type="ARBA" id="ARBA00022737"/>
    </source>
</evidence>
<dbReference type="Pfam" id="PF08263">
    <property type="entry name" value="LRRNT_2"/>
    <property type="match status" value="1"/>
</dbReference>
<dbReference type="GO" id="GO:0005524">
    <property type="term" value="F:ATP binding"/>
    <property type="evidence" value="ECO:0007669"/>
    <property type="project" value="InterPro"/>
</dbReference>
<dbReference type="InterPro" id="IPR000719">
    <property type="entry name" value="Prot_kinase_dom"/>
</dbReference>
<evidence type="ECO:0000256" key="3">
    <source>
        <dbReference type="ARBA" id="ARBA00022729"/>
    </source>
</evidence>
<evidence type="ECO:0000256" key="5">
    <source>
        <dbReference type="ARBA" id="ARBA00022989"/>
    </source>
</evidence>
<reference evidence="11 12" key="1">
    <citation type="submission" date="2023-01" db="EMBL/GenBank/DDBJ databases">
        <authorList>
            <person name="Kreplak J."/>
        </authorList>
    </citation>
    <scope>NUCLEOTIDE SEQUENCE [LARGE SCALE GENOMIC DNA]</scope>
</reference>
<dbReference type="Gene3D" id="3.30.200.20">
    <property type="entry name" value="Phosphorylase Kinase, domain 1"/>
    <property type="match status" value="1"/>
</dbReference>
<dbReference type="AlphaFoldDB" id="A0AAV0YKJ4"/>
<organism evidence="11 12">
    <name type="scientific">Vicia faba</name>
    <name type="common">Broad bean</name>
    <name type="synonym">Faba vulgaris</name>
    <dbReference type="NCBI Taxonomy" id="3906"/>
    <lineage>
        <taxon>Eukaryota</taxon>
        <taxon>Viridiplantae</taxon>
        <taxon>Streptophyta</taxon>
        <taxon>Embryophyta</taxon>
        <taxon>Tracheophyta</taxon>
        <taxon>Spermatophyta</taxon>
        <taxon>Magnoliopsida</taxon>
        <taxon>eudicotyledons</taxon>
        <taxon>Gunneridae</taxon>
        <taxon>Pentapetalae</taxon>
        <taxon>rosids</taxon>
        <taxon>fabids</taxon>
        <taxon>Fabales</taxon>
        <taxon>Fabaceae</taxon>
        <taxon>Papilionoideae</taxon>
        <taxon>50 kb inversion clade</taxon>
        <taxon>NPAAA clade</taxon>
        <taxon>Hologalegina</taxon>
        <taxon>IRL clade</taxon>
        <taxon>Fabeae</taxon>
        <taxon>Vicia</taxon>
    </lineage>
</organism>
<dbReference type="InterPro" id="IPR011009">
    <property type="entry name" value="Kinase-like_dom_sf"/>
</dbReference>
<feature type="compositionally biased region" description="Polar residues" evidence="8">
    <location>
        <begin position="254"/>
        <end position="284"/>
    </location>
</feature>
<evidence type="ECO:0000256" key="9">
    <source>
        <dbReference type="SAM" id="Phobius"/>
    </source>
</evidence>
<evidence type="ECO:0000313" key="12">
    <source>
        <dbReference type="Proteomes" id="UP001157006"/>
    </source>
</evidence>
<keyword evidence="4" id="KW-0677">Repeat</keyword>
<keyword evidence="6 9" id="KW-0472">Membrane</keyword>
<dbReference type="SUPFAM" id="SSF56112">
    <property type="entry name" value="Protein kinase-like (PK-like)"/>
    <property type="match status" value="1"/>
</dbReference>
<feature type="region of interest" description="Disordered" evidence="8">
    <location>
        <begin position="503"/>
        <end position="523"/>
    </location>
</feature>
<feature type="transmembrane region" description="Helical" evidence="9">
    <location>
        <begin position="292"/>
        <end position="313"/>
    </location>
</feature>
<dbReference type="PANTHER" id="PTHR46084">
    <property type="entry name" value="PROTEIN MALE DISCOVERER 2"/>
    <property type="match status" value="1"/>
</dbReference>
<name>A0AAV0YKJ4_VICFA</name>
<dbReference type="PROSITE" id="PS50011">
    <property type="entry name" value="PROTEIN_KINASE_DOM"/>
    <property type="match status" value="1"/>
</dbReference>